<dbReference type="STRING" id="988801.SAMN05216522_11432"/>
<reference evidence="11" key="1">
    <citation type="submission" date="2016-10" db="EMBL/GenBank/DDBJ databases">
        <authorList>
            <person name="Varghese N."/>
            <person name="Submissions S."/>
        </authorList>
    </citation>
    <scope>NUCLEOTIDE SEQUENCE [LARGE SCALE GENOMIC DNA]</scope>
    <source>
        <strain evidence="11">8N4</strain>
    </source>
</reference>
<proteinExistence type="inferred from homology"/>
<evidence type="ECO:0000256" key="2">
    <source>
        <dbReference type="ARBA" id="ARBA00004651"/>
    </source>
</evidence>
<dbReference type="GO" id="GO:0055085">
    <property type="term" value="P:transmembrane transport"/>
    <property type="evidence" value="ECO:0007669"/>
    <property type="project" value="InterPro"/>
</dbReference>
<evidence type="ECO:0000313" key="11">
    <source>
        <dbReference type="Proteomes" id="UP000242515"/>
    </source>
</evidence>
<comment type="subunit">
    <text evidence="8">Component of the lipopolysaccharide transport and assembly complex. The LptBFG transporter is composed of two ATP-binding proteins (LptB) and two transmembrane proteins (LptF and LptG).</text>
</comment>
<dbReference type="OrthoDB" id="9776227at2"/>
<dbReference type="GO" id="GO:0015920">
    <property type="term" value="P:lipopolysaccharide transport"/>
    <property type="evidence" value="ECO:0007669"/>
    <property type="project" value="TreeGrafter"/>
</dbReference>
<feature type="transmembrane region" description="Helical" evidence="9">
    <location>
        <begin position="274"/>
        <end position="292"/>
    </location>
</feature>
<evidence type="ECO:0000256" key="5">
    <source>
        <dbReference type="ARBA" id="ARBA00022692"/>
    </source>
</evidence>
<feature type="transmembrane region" description="Helical" evidence="9">
    <location>
        <begin position="12"/>
        <end position="33"/>
    </location>
</feature>
<sequence>MNIFSRYLIRHLFIGYFAAALLLVPLFTLFDFISELEDVSTTYSWGQALLVVVLLIPRCLVNLSPFIALLGGIVGLGNMSKNMELTAIRCAGFSIFSIAIVVLISGAMFTASLAVVDEWVASPLQQQAQVRKETALAESQDSDLKNKTIWGQQGEEFVRIDHLDKSGQPQNIEIFDYNSDLTMKNYLFAESATYGENNVWTLHNVRHTQWHEEGQSTSQQTTMAWHSIFNTNNLKQLQLSTESYSIPQLKNYIHYLKDTAQPSMEYRSALWQKLGRPILVLAMVLLIIPFTFVNARDTGMGNRLSLGVIVGLVTYIIYQICINLGLIFAIPPLIAVVVPPILMLVTSMVLVYRFNKKR</sequence>
<dbReference type="PANTHER" id="PTHR33529:SF2">
    <property type="entry name" value="LIPOPOLYSACCHARIDE EXPORT SYSTEM PERMEASE PROTEIN LPTG"/>
    <property type="match status" value="1"/>
</dbReference>
<dbReference type="InterPro" id="IPR030923">
    <property type="entry name" value="LptG"/>
</dbReference>
<evidence type="ECO:0000256" key="8">
    <source>
        <dbReference type="ARBA" id="ARBA00026081"/>
    </source>
</evidence>
<organism evidence="10 11">
    <name type="scientific">Rosenbergiella nectarea</name>
    <dbReference type="NCBI Taxonomy" id="988801"/>
    <lineage>
        <taxon>Bacteria</taxon>
        <taxon>Pseudomonadati</taxon>
        <taxon>Pseudomonadota</taxon>
        <taxon>Gammaproteobacteria</taxon>
        <taxon>Enterobacterales</taxon>
        <taxon>Erwiniaceae</taxon>
        <taxon>Rosenbergiella</taxon>
    </lineage>
</organism>
<comment type="subcellular location">
    <subcellularLocation>
        <location evidence="2">Cell membrane</location>
        <topology evidence="2">Multi-pass membrane protein</topology>
    </subcellularLocation>
</comment>
<evidence type="ECO:0000313" key="10">
    <source>
        <dbReference type="EMBL" id="SER20554.1"/>
    </source>
</evidence>
<keyword evidence="4" id="KW-1003">Cell membrane</keyword>
<feature type="transmembrane region" description="Helical" evidence="9">
    <location>
        <begin position="90"/>
        <end position="116"/>
    </location>
</feature>
<evidence type="ECO:0000256" key="1">
    <source>
        <dbReference type="ARBA" id="ARBA00002265"/>
    </source>
</evidence>
<feature type="transmembrane region" description="Helical" evidence="9">
    <location>
        <begin position="45"/>
        <end position="78"/>
    </location>
</feature>
<keyword evidence="5 9" id="KW-0812">Transmembrane</keyword>
<feature type="transmembrane region" description="Helical" evidence="9">
    <location>
        <begin position="304"/>
        <end position="327"/>
    </location>
</feature>
<keyword evidence="11" id="KW-1185">Reference proteome</keyword>
<evidence type="ECO:0000256" key="4">
    <source>
        <dbReference type="ARBA" id="ARBA00022475"/>
    </source>
</evidence>
<keyword evidence="6 9" id="KW-1133">Transmembrane helix</keyword>
<dbReference type="NCBIfam" id="TIGR04408">
    <property type="entry name" value="LptG_lptG"/>
    <property type="match status" value="1"/>
</dbReference>
<dbReference type="EMBL" id="FOGC01000014">
    <property type="protein sequence ID" value="SER20554.1"/>
    <property type="molecule type" value="Genomic_DNA"/>
</dbReference>
<dbReference type="AlphaFoldDB" id="A0A1H9MA44"/>
<evidence type="ECO:0000256" key="7">
    <source>
        <dbReference type="ARBA" id="ARBA00023136"/>
    </source>
</evidence>
<comment type="similarity">
    <text evidence="3">Belongs to the LptF/LptG family.</text>
</comment>
<evidence type="ECO:0000256" key="3">
    <source>
        <dbReference type="ARBA" id="ARBA00007725"/>
    </source>
</evidence>
<keyword evidence="7 9" id="KW-0472">Membrane</keyword>
<dbReference type="GO" id="GO:0043190">
    <property type="term" value="C:ATP-binding cassette (ABC) transporter complex"/>
    <property type="evidence" value="ECO:0007669"/>
    <property type="project" value="InterPro"/>
</dbReference>
<evidence type="ECO:0000256" key="9">
    <source>
        <dbReference type="SAM" id="Phobius"/>
    </source>
</evidence>
<name>A0A1H9MA44_9GAMM</name>
<protein>
    <submittedName>
        <fullName evidence="10">Lipopolysaccharide export system permease protein</fullName>
    </submittedName>
</protein>
<accession>A0A1H9MA44</accession>
<dbReference type="PANTHER" id="PTHR33529">
    <property type="entry name" value="SLR0882 PROTEIN-RELATED"/>
    <property type="match status" value="1"/>
</dbReference>
<feature type="transmembrane region" description="Helical" evidence="9">
    <location>
        <begin position="333"/>
        <end position="352"/>
    </location>
</feature>
<comment type="function">
    <text evidence="1">Part of the ABC transporter complex LptBFG involved in the translocation of lipopolysaccharide (LPS) from the inner membrane to the outer membrane.</text>
</comment>
<gene>
    <name evidence="10" type="ORF">SAMN05216522_11432</name>
</gene>
<dbReference type="Proteomes" id="UP000242515">
    <property type="component" value="Unassembled WGS sequence"/>
</dbReference>
<dbReference type="Pfam" id="PF03739">
    <property type="entry name" value="LptF_LptG"/>
    <property type="match status" value="1"/>
</dbReference>
<dbReference type="RefSeq" id="WP_092678039.1">
    <property type="nucleotide sequence ID" value="NZ_FOGC01000014.1"/>
</dbReference>
<evidence type="ECO:0000256" key="6">
    <source>
        <dbReference type="ARBA" id="ARBA00022989"/>
    </source>
</evidence>
<dbReference type="InterPro" id="IPR005495">
    <property type="entry name" value="LptG/LptF_permease"/>
</dbReference>